<protein>
    <recommendedName>
        <fullName evidence="3">Heterokaryon incompatibility domain-containing protein</fullName>
    </recommendedName>
</protein>
<comment type="caution">
    <text evidence="1">The sequence shown here is derived from an EMBL/GenBank/DDBJ whole genome shotgun (WGS) entry which is preliminary data.</text>
</comment>
<dbReference type="EMBL" id="JAULSU010000006">
    <property type="protein sequence ID" value="KAK0614390.1"/>
    <property type="molecule type" value="Genomic_DNA"/>
</dbReference>
<keyword evidence="2" id="KW-1185">Reference proteome</keyword>
<sequence length="141" mass="16368">MTCTRKTGRFASCLTSISGLVPSWSSWEARGAENQVGQFNEQAAMMLLVPKLLSEDGYWQRLWVIQEIGNAARIRVYYQTCRSDSQIPAAKNLFQHQDFELDWEEFIEMVRSTEAQLRDRLWESRTSENDTEDTGPLRLDK</sequence>
<dbReference type="Proteomes" id="UP001175000">
    <property type="component" value="Unassembled WGS sequence"/>
</dbReference>
<gene>
    <name evidence="1" type="ORF">B0T14DRAFT_570329</name>
</gene>
<proteinExistence type="predicted"/>
<organism evidence="1 2">
    <name type="scientific">Immersiella caudata</name>
    <dbReference type="NCBI Taxonomy" id="314043"/>
    <lineage>
        <taxon>Eukaryota</taxon>
        <taxon>Fungi</taxon>
        <taxon>Dikarya</taxon>
        <taxon>Ascomycota</taxon>
        <taxon>Pezizomycotina</taxon>
        <taxon>Sordariomycetes</taxon>
        <taxon>Sordariomycetidae</taxon>
        <taxon>Sordariales</taxon>
        <taxon>Lasiosphaeriaceae</taxon>
        <taxon>Immersiella</taxon>
    </lineage>
</organism>
<evidence type="ECO:0000313" key="2">
    <source>
        <dbReference type="Proteomes" id="UP001175000"/>
    </source>
</evidence>
<reference evidence="1" key="1">
    <citation type="submission" date="2023-06" db="EMBL/GenBank/DDBJ databases">
        <title>Genome-scale phylogeny and comparative genomics of the fungal order Sordariales.</title>
        <authorList>
            <consortium name="Lawrence Berkeley National Laboratory"/>
            <person name="Hensen N."/>
            <person name="Bonometti L."/>
            <person name="Westerberg I."/>
            <person name="Brannstrom I.O."/>
            <person name="Guillou S."/>
            <person name="Cros-Aarteil S."/>
            <person name="Calhoun S."/>
            <person name="Haridas S."/>
            <person name="Kuo A."/>
            <person name="Mondo S."/>
            <person name="Pangilinan J."/>
            <person name="Riley R."/>
            <person name="Labutti K."/>
            <person name="Andreopoulos B."/>
            <person name="Lipzen A."/>
            <person name="Chen C."/>
            <person name="Yanf M."/>
            <person name="Daum C."/>
            <person name="Ng V."/>
            <person name="Clum A."/>
            <person name="Steindorff A."/>
            <person name="Ohm R."/>
            <person name="Martin F."/>
            <person name="Silar P."/>
            <person name="Natvig D."/>
            <person name="Lalanne C."/>
            <person name="Gautier V."/>
            <person name="Ament-Velasquez S.L."/>
            <person name="Kruys A."/>
            <person name="Hutchinson M.I."/>
            <person name="Powell A.J."/>
            <person name="Barry K."/>
            <person name="Miller A.N."/>
            <person name="Grigoriev I.V."/>
            <person name="Debuchy R."/>
            <person name="Gladieux P."/>
            <person name="Thoren M.H."/>
            <person name="Johannesson H."/>
        </authorList>
    </citation>
    <scope>NUCLEOTIDE SEQUENCE</scope>
    <source>
        <strain evidence="1">CBS 606.72</strain>
    </source>
</reference>
<evidence type="ECO:0000313" key="1">
    <source>
        <dbReference type="EMBL" id="KAK0614390.1"/>
    </source>
</evidence>
<name>A0AA40BUT6_9PEZI</name>
<accession>A0AA40BUT6</accession>
<dbReference type="AlphaFoldDB" id="A0AA40BUT6"/>
<evidence type="ECO:0008006" key="3">
    <source>
        <dbReference type="Google" id="ProtNLM"/>
    </source>
</evidence>